<evidence type="ECO:0000313" key="1">
    <source>
        <dbReference type="EMBL" id="UUX50127.1"/>
    </source>
</evidence>
<organism evidence="1 2">
    <name type="scientific">Nisaea acidiphila</name>
    <dbReference type="NCBI Taxonomy" id="1862145"/>
    <lineage>
        <taxon>Bacteria</taxon>
        <taxon>Pseudomonadati</taxon>
        <taxon>Pseudomonadota</taxon>
        <taxon>Alphaproteobacteria</taxon>
        <taxon>Rhodospirillales</taxon>
        <taxon>Thalassobaculaceae</taxon>
        <taxon>Nisaea</taxon>
    </lineage>
</organism>
<keyword evidence="2" id="KW-1185">Reference proteome</keyword>
<dbReference type="RefSeq" id="WP_257769172.1">
    <property type="nucleotide sequence ID" value="NZ_CP102480.1"/>
</dbReference>
<dbReference type="AlphaFoldDB" id="A0A9J7AS87"/>
<dbReference type="EMBL" id="CP102480">
    <property type="protein sequence ID" value="UUX50127.1"/>
    <property type="molecule type" value="Genomic_DNA"/>
</dbReference>
<proteinExistence type="predicted"/>
<reference evidence="1" key="1">
    <citation type="submission" date="2022-08" db="EMBL/GenBank/DDBJ databases">
        <title>Nisaea acidiphila sp. nov., isolated from a marine algal debris and emended description of the genus Nisaea Urios et al. 2008.</title>
        <authorList>
            <person name="Kwon K."/>
        </authorList>
    </citation>
    <scope>NUCLEOTIDE SEQUENCE</scope>
    <source>
        <strain evidence="1">MEBiC11861</strain>
    </source>
</reference>
<accession>A0A9J7AS87</accession>
<dbReference type="Proteomes" id="UP001060336">
    <property type="component" value="Chromosome"/>
</dbReference>
<protein>
    <submittedName>
        <fullName evidence="1">Uncharacterized protein</fullName>
    </submittedName>
</protein>
<evidence type="ECO:0000313" key="2">
    <source>
        <dbReference type="Proteomes" id="UP001060336"/>
    </source>
</evidence>
<gene>
    <name evidence="1" type="ORF">NUH88_00185</name>
</gene>
<sequence length="77" mass="9016">MDERKKLLLMMREIRKKIDPKVLERAHQAALIQMGEKPAPLRDNEASRLFKLARADNGARKSEVLAFLEKKFRNKLN</sequence>
<dbReference type="KEGG" id="naci:NUH88_00185"/>
<name>A0A9J7AS87_9PROT</name>